<dbReference type="SUPFAM" id="SSF54427">
    <property type="entry name" value="NTF2-like"/>
    <property type="match status" value="1"/>
</dbReference>
<dbReference type="InterPro" id="IPR011944">
    <property type="entry name" value="Steroid_delta5-4_isomerase"/>
</dbReference>
<dbReference type="Proteomes" id="UP000617734">
    <property type="component" value="Unassembled WGS sequence"/>
</dbReference>
<gene>
    <name evidence="1" type="ORF">GCM10018781_20440</name>
</gene>
<dbReference type="Gene3D" id="3.10.450.50">
    <property type="match status" value="1"/>
</dbReference>
<dbReference type="RefSeq" id="WP_190210480.1">
    <property type="nucleotide sequence ID" value="NZ_BNBO01000007.1"/>
</dbReference>
<dbReference type="NCBIfam" id="TIGR02246">
    <property type="entry name" value="SgcJ/EcaC family oxidoreductase"/>
    <property type="match status" value="1"/>
</dbReference>
<dbReference type="GeneID" id="95352518"/>
<dbReference type="EMBL" id="BNBO01000007">
    <property type="protein sequence ID" value="GHH66464.1"/>
    <property type="molecule type" value="Genomic_DNA"/>
</dbReference>
<protein>
    <recommendedName>
        <fullName evidence="3">SgcJ/EcaC family oxidoreductase</fullName>
    </recommendedName>
</protein>
<accession>A0A919KNS2</accession>
<organism evidence="1 2">
    <name type="scientific">Kitasatospora indigofera</name>
    <dbReference type="NCBI Taxonomy" id="67307"/>
    <lineage>
        <taxon>Bacteria</taxon>
        <taxon>Bacillati</taxon>
        <taxon>Actinomycetota</taxon>
        <taxon>Actinomycetes</taxon>
        <taxon>Kitasatosporales</taxon>
        <taxon>Streptomycetaceae</taxon>
        <taxon>Kitasatospora</taxon>
    </lineage>
</organism>
<evidence type="ECO:0008006" key="3">
    <source>
        <dbReference type="Google" id="ProtNLM"/>
    </source>
</evidence>
<dbReference type="InterPro" id="IPR032710">
    <property type="entry name" value="NTF2-like_dom_sf"/>
</dbReference>
<evidence type="ECO:0000313" key="1">
    <source>
        <dbReference type="EMBL" id="GHH66464.1"/>
    </source>
</evidence>
<evidence type="ECO:0000313" key="2">
    <source>
        <dbReference type="Proteomes" id="UP000617734"/>
    </source>
</evidence>
<comment type="caution">
    <text evidence="1">The sequence shown here is derived from an EMBL/GenBank/DDBJ whole genome shotgun (WGS) entry which is preliminary data.</text>
</comment>
<sequence length="165" mass="17666">MSPQIAGVTVPQEDVDAVVALVADVEHAQQHALPEAFLRHFRADAIWTTGHGRLLTGLDEIAAFTRTVLPPTADSPTTAGYRPVHILFVRPDIAAVKVRQRPVTRDGVYLDEIFHGHPDPAALAVERPGALPGTPTYFLAKDDGVWRIAAAQNTVVQDPGTLAAG</sequence>
<name>A0A919KNS2_9ACTN</name>
<reference evidence="1" key="1">
    <citation type="journal article" date="2014" name="Int. J. Syst. Evol. Microbiol.">
        <title>Complete genome sequence of Corynebacterium casei LMG S-19264T (=DSM 44701T), isolated from a smear-ripened cheese.</title>
        <authorList>
            <consortium name="US DOE Joint Genome Institute (JGI-PGF)"/>
            <person name="Walter F."/>
            <person name="Albersmeier A."/>
            <person name="Kalinowski J."/>
            <person name="Ruckert C."/>
        </authorList>
    </citation>
    <scope>NUCLEOTIDE SEQUENCE</scope>
    <source>
        <strain evidence="1">JCM 4646</strain>
    </source>
</reference>
<reference evidence="1" key="2">
    <citation type="submission" date="2020-09" db="EMBL/GenBank/DDBJ databases">
        <authorList>
            <person name="Sun Q."/>
            <person name="Ohkuma M."/>
        </authorList>
    </citation>
    <scope>NUCLEOTIDE SEQUENCE</scope>
    <source>
        <strain evidence="1">JCM 4646</strain>
    </source>
</reference>
<dbReference type="AlphaFoldDB" id="A0A919KNS2"/>
<keyword evidence="2" id="KW-1185">Reference proteome</keyword>
<proteinExistence type="predicted"/>